<dbReference type="EMBL" id="JAMXLR010000038">
    <property type="protein sequence ID" value="MCO6044697.1"/>
    <property type="molecule type" value="Genomic_DNA"/>
</dbReference>
<keyword evidence="2" id="KW-1185">Reference proteome</keyword>
<dbReference type="RefSeq" id="WP_252852813.1">
    <property type="nucleotide sequence ID" value="NZ_JAMXLR010000038.1"/>
</dbReference>
<evidence type="ECO:0000313" key="2">
    <source>
        <dbReference type="Proteomes" id="UP001155241"/>
    </source>
</evidence>
<accession>A0A9X2JGR9</accession>
<comment type="caution">
    <text evidence="1">The sequence shown here is derived from an EMBL/GenBank/DDBJ whole genome shotgun (WGS) entry which is preliminary data.</text>
</comment>
<proteinExistence type="predicted"/>
<dbReference type="Proteomes" id="UP001155241">
    <property type="component" value="Unassembled WGS sequence"/>
</dbReference>
<gene>
    <name evidence="1" type="ORF">NG895_12335</name>
</gene>
<reference evidence="1" key="1">
    <citation type="submission" date="2022-06" db="EMBL/GenBank/DDBJ databases">
        <title>Aeoliella straminimaris, a novel planctomycete from sediments.</title>
        <authorList>
            <person name="Vitorino I.R."/>
            <person name="Lage O.M."/>
        </authorList>
    </citation>
    <scope>NUCLEOTIDE SEQUENCE</scope>
    <source>
        <strain evidence="1">ICT_H6.2</strain>
    </source>
</reference>
<evidence type="ECO:0000313" key="1">
    <source>
        <dbReference type="EMBL" id="MCO6044697.1"/>
    </source>
</evidence>
<name>A0A9X2JGR9_9BACT</name>
<organism evidence="1 2">
    <name type="scientific">Aeoliella straminimaris</name>
    <dbReference type="NCBI Taxonomy" id="2954799"/>
    <lineage>
        <taxon>Bacteria</taxon>
        <taxon>Pseudomonadati</taxon>
        <taxon>Planctomycetota</taxon>
        <taxon>Planctomycetia</taxon>
        <taxon>Pirellulales</taxon>
        <taxon>Lacipirellulaceae</taxon>
        <taxon>Aeoliella</taxon>
    </lineage>
</organism>
<sequence length="157" mass="17834">MMTDHSETVAHVERICLSGLTRFDGSEHDQRAAKTTASLVANLADLLDSGEVEAWQLSAIENVNDVIQFFTDWQRDRGDIDQDEYDQRTLETQRFRLVELVGPTCGQKQSQDVDRAVCEAVQAGWVTLDDLRELETAENVVRLLNRAADEGRRQRLE</sequence>
<protein>
    <submittedName>
        <fullName evidence="1">Uncharacterized protein</fullName>
    </submittedName>
</protein>
<dbReference type="AlphaFoldDB" id="A0A9X2JGR9"/>